<dbReference type="HOGENOM" id="CLU_012712_2_0_1"/>
<dbReference type="Pfam" id="PF01633">
    <property type="entry name" value="Choline_kinase"/>
    <property type="match status" value="1"/>
</dbReference>
<dbReference type="Gene3D" id="3.30.200.20">
    <property type="entry name" value="Phosphorylase Kinase, domain 1"/>
    <property type="match status" value="1"/>
</dbReference>
<sequence length="371" mass="42865">MRPIEKFFNENEPDSDAVLEKVIEYGVNFIGGEWKNVEKSQVKVERIIGGQSNHMFHVTSSTSATPFLLRIHRQGPHHVFTDTVNFAIFSERGLGPKLYGFFDGGRLEEYLPSRTLDSDTVLEPEISRKIGAAYPKYHSIEVPVSKGRRCFQAMREYLKEYQDFGGGDYEIKTTTVTYSEHPKKVSMEDLYKEIDLMEKWTNELYEDTVVFCHNDLACSNILELDSNKEMILIDWEYASYNCRGFDLAMHLSETAVDFRVPHQPGIKISEELTDNPPNLQGFIEAYVDADNKLKNQTPSSEGRASQIADLIQQCQFFWPITHLFWACFVMKLGLLGYNCGVDMDVQAKDRLAVYYHLKPRTQRIYEELRKK</sequence>
<dbReference type="Proteomes" id="UP000008068">
    <property type="component" value="Unassembled WGS sequence"/>
</dbReference>
<dbReference type="FunCoup" id="G0ME36">
    <property type="interactions" value="122"/>
</dbReference>
<dbReference type="STRING" id="135651.G0ME36"/>
<keyword evidence="2" id="KW-1208">Phospholipid metabolism</keyword>
<dbReference type="GO" id="GO:0005737">
    <property type="term" value="C:cytoplasm"/>
    <property type="evidence" value="ECO:0007669"/>
    <property type="project" value="TreeGrafter"/>
</dbReference>
<keyword evidence="5" id="KW-1185">Reference proteome</keyword>
<dbReference type="eggNOG" id="KOG2686">
    <property type="taxonomic scope" value="Eukaryota"/>
</dbReference>
<evidence type="ECO:0000313" key="5">
    <source>
        <dbReference type="Proteomes" id="UP000008068"/>
    </source>
</evidence>
<reference evidence="5" key="1">
    <citation type="submission" date="2011-07" db="EMBL/GenBank/DDBJ databases">
        <authorList>
            <consortium name="Caenorhabditis brenneri Sequencing and Analysis Consortium"/>
            <person name="Wilson R.K."/>
        </authorList>
    </citation>
    <scope>NUCLEOTIDE SEQUENCE [LARGE SCALE GENOMIC DNA]</scope>
    <source>
        <strain evidence="5">PB2801</strain>
    </source>
</reference>
<dbReference type="GO" id="GO:0004305">
    <property type="term" value="F:ethanolamine kinase activity"/>
    <property type="evidence" value="ECO:0007669"/>
    <property type="project" value="TreeGrafter"/>
</dbReference>
<dbReference type="PANTHER" id="PTHR22603">
    <property type="entry name" value="CHOLINE/ETHANOALAMINE KINASE"/>
    <property type="match status" value="1"/>
</dbReference>
<name>G0ME36_CAEBE</name>
<keyword evidence="1" id="KW-0444">Lipid biosynthesis</keyword>
<dbReference type="GO" id="GO:0006646">
    <property type="term" value="P:phosphatidylethanolamine biosynthetic process"/>
    <property type="evidence" value="ECO:0007669"/>
    <property type="project" value="TreeGrafter"/>
</dbReference>
<comment type="similarity">
    <text evidence="3">Belongs to the choline/ethanolamine kinase family.</text>
</comment>
<accession>G0ME36</accession>
<dbReference type="Gene3D" id="3.90.1200.10">
    <property type="match status" value="1"/>
</dbReference>
<dbReference type="InterPro" id="IPR011009">
    <property type="entry name" value="Kinase-like_dom_sf"/>
</dbReference>
<organism evidence="5">
    <name type="scientific">Caenorhabditis brenneri</name>
    <name type="common">Nematode worm</name>
    <dbReference type="NCBI Taxonomy" id="135651"/>
    <lineage>
        <taxon>Eukaryota</taxon>
        <taxon>Metazoa</taxon>
        <taxon>Ecdysozoa</taxon>
        <taxon>Nematoda</taxon>
        <taxon>Chromadorea</taxon>
        <taxon>Rhabditida</taxon>
        <taxon>Rhabditina</taxon>
        <taxon>Rhabditomorpha</taxon>
        <taxon>Rhabditoidea</taxon>
        <taxon>Rhabditidae</taxon>
        <taxon>Peloderinae</taxon>
        <taxon>Caenorhabditis</taxon>
    </lineage>
</organism>
<keyword evidence="1" id="KW-0594">Phospholipid biosynthesis</keyword>
<evidence type="ECO:0000256" key="1">
    <source>
        <dbReference type="ARBA" id="ARBA00023209"/>
    </source>
</evidence>
<dbReference type="AlphaFoldDB" id="G0ME36"/>
<protein>
    <submittedName>
        <fullName evidence="4">Uncharacterized protein</fullName>
    </submittedName>
</protein>
<keyword evidence="1" id="KW-0443">Lipid metabolism</keyword>
<dbReference type="SUPFAM" id="SSF56112">
    <property type="entry name" value="Protein kinase-like (PK-like)"/>
    <property type="match status" value="1"/>
</dbReference>
<dbReference type="InParanoid" id="G0ME36"/>
<dbReference type="GO" id="GO:0004103">
    <property type="term" value="F:choline kinase activity"/>
    <property type="evidence" value="ECO:0007669"/>
    <property type="project" value="TreeGrafter"/>
</dbReference>
<dbReference type="OrthoDB" id="10267235at2759"/>
<evidence type="ECO:0000256" key="2">
    <source>
        <dbReference type="ARBA" id="ARBA00023264"/>
    </source>
</evidence>
<proteinExistence type="inferred from homology"/>
<dbReference type="EMBL" id="GL379791">
    <property type="protein sequence ID" value="EGT52088.1"/>
    <property type="molecule type" value="Genomic_DNA"/>
</dbReference>
<evidence type="ECO:0000313" key="4">
    <source>
        <dbReference type="EMBL" id="EGT52088.1"/>
    </source>
</evidence>
<evidence type="ECO:0000256" key="3">
    <source>
        <dbReference type="ARBA" id="ARBA00038211"/>
    </source>
</evidence>
<gene>
    <name evidence="4" type="ORF">CAEBREN_31209</name>
</gene>
<dbReference type="PANTHER" id="PTHR22603:SF25">
    <property type="entry name" value="CHOLINE KINASE B1-RELATED"/>
    <property type="match status" value="1"/>
</dbReference>